<dbReference type="RefSeq" id="WP_014438487.1">
    <property type="nucleotide sequence ID" value="NC_017080.1"/>
</dbReference>
<sequence length="187" mass="18706">MKFLLPALAAFAAASPAAGASLQIDAGPTIGGFDAFAFTLLPEQLDGGFDTIETIVTATSGSFLTDSDTAASLLNVGDDETSFSAFLTAPSAFGGKGLSEFGYTEQSALLSGTYASLGNNSASEGDVLLSQVAFAAGTPGSGTVRVNLFDNGLVVDQITESFVVPEPASLALLAAGGVAILGRRRAA</sequence>
<dbReference type="EMBL" id="AP012338">
    <property type="protein sequence ID" value="BAM05283.1"/>
    <property type="molecule type" value="Genomic_DNA"/>
</dbReference>
<dbReference type="NCBIfam" id="TIGR02595">
    <property type="entry name" value="PEP_CTERM"/>
    <property type="match status" value="1"/>
</dbReference>
<evidence type="ECO:0000256" key="1">
    <source>
        <dbReference type="SAM" id="SignalP"/>
    </source>
</evidence>
<organism evidence="3 4">
    <name type="scientific">Phycisphaera mikurensis (strain NBRC 102666 / KCTC 22515 / FYK2301M01)</name>
    <dbReference type="NCBI Taxonomy" id="1142394"/>
    <lineage>
        <taxon>Bacteria</taxon>
        <taxon>Pseudomonadati</taxon>
        <taxon>Planctomycetota</taxon>
        <taxon>Phycisphaerae</taxon>
        <taxon>Phycisphaerales</taxon>
        <taxon>Phycisphaeraceae</taxon>
        <taxon>Phycisphaera</taxon>
    </lineage>
</organism>
<dbReference type="STRING" id="1142394.PSMK_31240"/>
<gene>
    <name evidence="3" type="ordered locus">PSMK_31240</name>
</gene>
<dbReference type="Proteomes" id="UP000007881">
    <property type="component" value="Chromosome"/>
</dbReference>
<reference evidence="3 4" key="1">
    <citation type="submission" date="2012-02" db="EMBL/GenBank/DDBJ databases">
        <title>Complete genome sequence of Phycisphaera mikurensis NBRC 102666.</title>
        <authorList>
            <person name="Ankai A."/>
            <person name="Hosoyama A."/>
            <person name="Terui Y."/>
            <person name="Sekine M."/>
            <person name="Fukai R."/>
            <person name="Kato Y."/>
            <person name="Nakamura S."/>
            <person name="Yamada-Narita S."/>
            <person name="Kawakoshi A."/>
            <person name="Fukunaga Y."/>
            <person name="Yamazaki S."/>
            <person name="Fujita N."/>
        </authorList>
    </citation>
    <scope>NUCLEOTIDE SEQUENCE [LARGE SCALE GENOMIC DNA]</scope>
    <source>
        <strain evidence="4">NBRC 102666 / KCTC 22515 / FYK2301M01</strain>
    </source>
</reference>
<keyword evidence="4" id="KW-1185">Reference proteome</keyword>
<protein>
    <recommendedName>
        <fullName evidence="2">Ice-binding protein C-terminal domain-containing protein</fullName>
    </recommendedName>
</protein>
<keyword evidence="1" id="KW-0732">Signal</keyword>
<feature type="domain" description="Ice-binding protein C-terminal" evidence="2">
    <location>
        <begin position="164"/>
        <end position="185"/>
    </location>
</feature>
<evidence type="ECO:0000259" key="2">
    <source>
        <dbReference type="Pfam" id="PF07589"/>
    </source>
</evidence>
<dbReference type="Pfam" id="PF07589">
    <property type="entry name" value="PEP-CTERM"/>
    <property type="match status" value="1"/>
</dbReference>
<feature type="signal peptide" evidence="1">
    <location>
        <begin position="1"/>
        <end position="20"/>
    </location>
</feature>
<proteinExistence type="predicted"/>
<accession>I0IJ45</accession>
<dbReference type="HOGENOM" id="CLU_1446410_0_0_0"/>
<dbReference type="InterPro" id="IPR013424">
    <property type="entry name" value="Ice-binding_C"/>
</dbReference>
<dbReference type="AlphaFoldDB" id="I0IJ45"/>
<evidence type="ECO:0000313" key="3">
    <source>
        <dbReference type="EMBL" id="BAM05283.1"/>
    </source>
</evidence>
<name>I0IJ45_PHYMF</name>
<dbReference type="KEGG" id="phm:PSMK_31240"/>
<feature type="chain" id="PRO_5003629345" description="Ice-binding protein C-terminal domain-containing protein" evidence="1">
    <location>
        <begin position="21"/>
        <end position="187"/>
    </location>
</feature>
<evidence type="ECO:0000313" key="4">
    <source>
        <dbReference type="Proteomes" id="UP000007881"/>
    </source>
</evidence>